<name>A0A7L7KZG7_9LACO</name>
<dbReference type="AlphaFoldDB" id="A0A7L7KZG7"/>
<dbReference type="Proteomes" id="UP000514410">
    <property type="component" value="Chromosome"/>
</dbReference>
<dbReference type="GO" id="GO:0003676">
    <property type="term" value="F:nucleic acid binding"/>
    <property type="evidence" value="ECO:0007669"/>
    <property type="project" value="InterPro"/>
</dbReference>
<keyword evidence="2" id="KW-1185">Reference proteome</keyword>
<evidence type="ECO:0000313" key="1">
    <source>
        <dbReference type="EMBL" id="QMT85155.1"/>
    </source>
</evidence>
<organism evidence="1 2">
    <name type="scientific">Companilactobacillus pabuli</name>
    <dbReference type="NCBI Taxonomy" id="2714036"/>
    <lineage>
        <taxon>Bacteria</taxon>
        <taxon>Bacillati</taxon>
        <taxon>Bacillota</taxon>
        <taxon>Bacilli</taxon>
        <taxon>Lactobacillales</taxon>
        <taxon>Lactobacillaceae</taxon>
        <taxon>Companilactobacillus</taxon>
    </lineage>
</organism>
<dbReference type="InterPro" id="IPR036397">
    <property type="entry name" value="RNaseH_sf"/>
</dbReference>
<sequence>MTKKEQPYNIGLDIGTGSVGWAVTNDNYDLLNIKKKNLWGVRLFEGAQTAKETRLNRSTR</sequence>
<dbReference type="RefSeq" id="WP_182082882.1">
    <property type="nucleotide sequence ID" value="NZ_CP049366.1"/>
</dbReference>
<dbReference type="Gene3D" id="3.30.420.10">
    <property type="entry name" value="Ribonuclease H-like superfamily/Ribonuclease H"/>
    <property type="match status" value="1"/>
</dbReference>
<proteinExistence type="predicted"/>
<dbReference type="KEGG" id="cpab:G6534_11205"/>
<evidence type="ECO:0000313" key="2">
    <source>
        <dbReference type="Proteomes" id="UP000514410"/>
    </source>
</evidence>
<reference evidence="1 2" key="1">
    <citation type="submission" date="2020-02" db="EMBL/GenBank/DDBJ databases">
        <title>Complete Genome Sequence of Lactobacillus sp. NFFJ11 Isolated from animal feed.</title>
        <authorList>
            <person name="Jung J.Y."/>
        </authorList>
    </citation>
    <scope>NUCLEOTIDE SEQUENCE [LARGE SCALE GENOMIC DNA]</scope>
    <source>
        <strain evidence="1 2">NFFJ11</strain>
    </source>
</reference>
<evidence type="ECO:0008006" key="3">
    <source>
        <dbReference type="Google" id="ProtNLM"/>
    </source>
</evidence>
<accession>A0A7L7KZG7</accession>
<protein>
    <recommendedName>
        <fullName evidence="3">CRISPR-associated endonuclease Cas9 bridge helix domain-containing protein</fullName>
    </recommendedName>
</protein>
<gene>
    <name evidence="1" type="ORF">G6534_11205</name>
</gene>
<dbReference type="EMBL" id="CP049366">
    <property type="protein sequence ID" value="QMT85155.1"/>
    <property type="molecule type" value="Genomic_DNA"/>
</dbReference>